<dbReference type="Proteomes" id="UP000029003">
    <property type="component" value="Unassembled WGS sequence"/>
</dbReference>
<proteinExistence type="predicted"/>
<keyword evidence="1" id="KW-0812">Transmembrane</keyword>
<dbReference type="RefSeq" id="WP_152571480.1">
    <property type="nucleotide sequence ID" value="NZ_JGZT01000006.1"/>
</dbReference>
<gene>
    <name evidence="2" type="ORF">THER5_1354</name>
</gene>
<feature type="transmembrane region" description="Helical" evidence="1">
    <location>
        <begin position="29"/>
        <end position="53"/>
    </location>
</feature>
<dbReference type="OrthoDB" id="3237199at2"/>
<evidence type="ECO:0000313" key="3">
    <source>
        <dbReference type="Proteomes" id="UP000029003"/>
    </source>
</evidence>
<evidence type="ECO:0000256" key="1">
    <source>
        <dbReference type="SAM" id="Phobius"/>
    </source>
</evidence>
<keyword evidence="1" id="KW-1133">Transmembrane helix</keyword>
<reference evidence="2 3" key="1">
    <citation type="submission" date="2014-03" db="EMBL/GenBank/DDBJ databases">
        <title>Genomics of Bifidobacteria.</title>
        <authorList>
            <person name="Ventura M."/>
            <person name="Milani C."/>
            <person name="Lugli G.A."/>
        </authorList>
    </citation>
    <scope>NUCLEOTIDE SEQUENCE [LARGE SCALE GENOMIC DNA]</scope>
    <source>
        <strain evidence="2 3">LMG 21395</strain>
    </source>
</reference>
<sequence length="847" mass="91369">MKESVLWRRLDRAVGTRLRAHCKNKESGVTMVMALMFILVVLLTSTLLLGILLSQALPYRNNARNAQGKVAAEAGLQAGLSFLRAAESYYETGNYDKLMPATTADPSKTSLDETYAVETATASSSATGTAKVVTLNYVPVNDTTSGTTAVSTSSSTHDQKLSYRIQIGYYDGDPNTTGKLVSDATKLSTVKYAVVVSYGYVNRYPDGRTAGTEADPVRTAAAIYKFGQAKEQTIIHGSGHNGAASVSFIESKQSYNGLWVHVTGMTLTANKDIDTVTADDSMYLDMSKTIPDPRSSLCMVASNGTNGTPLKESDFIDVNTGKYSDDIFNSKIKNAVIRLFRRATSTDTNGSYTFKYSSYCQAHGEYKYTNNWIYYDDDSIRLAHWSDDGTALVPTNWCVTGLSVYNASANAAPARLTECGTSYSPKSTGTQTVPGSNHGYSLQAERNDANSQLMKSQKWSFYYAFINAAYLNKDNSGQYTRVAEGPLSWGNTLYEQIIASNAKFANLSGDNNFHRSCDTNPGGNNASDAQFDGSKECYLQVSRWSTSLNASGLDTTNEYFSSLGSAGEAGWETHQIVSDTGYCMNALGASASGADTLTFLCSVNAAPLRPFCNAGAVNIFGNSNINPSVAPQCPSVSGDSTWSGIGGGHWQNDYITYVKGGDVKVNEATGIVESVEPSTTNLTFEIAGDTGSTSPGCLVVDSTSAGAYLKSKEGQCNTSDSKATFYRYEKVADENQDPNKARFNFTFVLASSVSDKTKPWLSPDALCLTETTGLPNWQRDERVQLQKCQGRMTDAVGASYYPQQWNATDKSHSASAGAGVSIQYDVKTDASISYASSKYVDAANWKW</sequence>
<protein>
    <submittedName>
        <fullName evidence="2">Uncharacterized protein</fullName>
    </submittedName>
</protein>
<dbReference type="AlphaFoldDB" id="A0A087E533"/>
<evidence type="ECO:0000313" key="2">
    <source>
        <dbReference type="EMBL" id="KFJ02884.1"/>
    </source>
</evidence>
<accession>A0A087E533</accession>
<organism evidence="2 3">
    <name type="scientific">Bifidobacterium thermacidophilum subsp. thermacidophilum</name>
    <dbReference type="NCBI Taxonomy" id="79262"/>
    <lineage>
        <taxon>Bacteria</taxon>
        <taxon>Bacillati</taxon>
        <taxon>Actinomycetota</taxon>
        <taxon>Actinomycetes</taxon>
        <taxon>Bifidobacteriales</taxon>
        <taxon>Bifidobacteriaceae</taxon>
        <taxon>Bifidobacterium</taxon>
    </lineage>
</organism>
<dbReference type="EMBL" id="JGZT01000006">
    <property type="protein sequence ID" value="KFJ02884.1"/>
    <property type="molecule type" value="Genomic_DNA"/>
</dbReference>
<name>A0A087E533_9BIFI</name>
<comment type="caution">
    <text evidence="2">The sequence shown here is derived from an EMBL/GenBank/DDBJ whole genome shotgun (WGS) entry which is preliminary data.</text>
</comment>
<keyword evidence="1" id="KW-0472">Membrane</keyword>